<evidence type="ECO:0000256" key="2">
    <source>
        <dbReference type="ARBA" id="ARBA00022692"/>
    </source>
</evidence>
<keyword evidence="3 5" id="KW-1133">Transmembrane helix</keyword>
<proteinExistence type="predicted"/>
<feature type="transmembrane region" description="Helical" evidence="5">
    <location>
        <begin position="409"/>
        <end position="427"/>
    </location>
</feature>
<evidence type="ECO:0000256" key="5">
    <source>
        <dbReference type="SAM" id="Phobius"/>
    </source>
</evidence>
<dbReference type="InterPro" id="IPR005828">
    <property type="entry name" value="MFS_sugar_transport-like"/>
</dbReference>
<evidence type="ECO:0000313" key="7">
    <source>
        <dbReference type="Proteomes" id="UP001321473"/>
    </source>
</evidence>
<feature type="transmembrane region" description="Helical" evidence="5">
    <location>
        <begin position="1378"/>
        <end position="1396"/>
    </location>
</feature>
<evidence type="ECO:0008006" key="8">
    <source>
        <dbReference type="Google" id="ProtNLM"/>
    </source>
</evidence>
<feature type="transmembrane region" description="Helical" evidence="5">
    <location>
        <begin position="109"/>
        <end position="128"/>
    </location>
</feature>
<dbReference type="Proteomes" id="UP001321473">
    <property type="component" value="Unassembled WGS sequence"/>
</dbReference>
<dbReference type="PANTHER" id="PTHR24064">
    <property type="entry name" value="SOLUTE CARRIER FAMILY 22 MEMBER"/>
    <property type="match status" value="1"/>
</dbReference>
<feature type="transmembrane region" description="Helical" evidence="5">
    <location>
        <begin position="847"/>
        <end position="865"/>
    </location>
</feature>
<dbReference type="Gene3D" id="1.20.1250.20">
    <property type="entry name" value="MFS general substrate transporter like domains"/>
    <property type="match status" value="2"/>
</dbReference>
<comment type="caution">
    <text evidence="6">The sequence shown here is derived from an EMBL/GenBank/DDBJ whole genome shotgun (WGS) entry which is preliminary data.</text>
</comment>
<feature type="transmembrane region" description="Helical" evidence="5">
    <location>
        <begin position="380"/>
        <end position="403"/>
    </location>
</feature>
<dbReference type="Pfam" id="PF00083">
    <property type="entry name" value="Sugar_tr"/>
    <property type="match status" value="2"/>
</dbReference>
<evidence type="ECO:0000256" key="4">
    <source>
        <dbReference type="ARBA" id="ARBA00023136"/>
    </source>
</evidence>
<feature type="transmembrane region" description="Helical" evidence="5">
    <location>
        <begin position="1128"/>
        <end position="1151"/>
    </location>
</feature>
<name>A0AAQ4DUK5_AMBAM</name>
<sequence>MLRHVLVVSLVCLLPVILFYKVLASVIVTAVAMYDAAFCGPLPSLATVCVHPMAGCSHLTSGECRYSNETLLTCAQNNRSLEDSLAVEAYCLTPSVLAARLEEAYLSPWMNEAAGGLCLMLAALVLQMKFQKTQTIIAALLITAFVLLVEPYSSRDLILVDVVLMHAIDLFPFVDSAQLLLPEDLVTKHPSIVVSTAMSRAGSPRSVTPTASVSFPRAPTTGLSTEEVRSSGPYAHGSFQQRMLIFGIAAMVALICHSQSFALISGPVDHWCKPPPQFSHLSVETWKNVGIPLDENGGYSQCYAYVNPLFGNSSGPTETFACDAWDYDQGLARRTVRSFWNMVCHRSWLRALADAVYMSGALVFVPLAGYVADMSGRQPVITAAVMCLLFSALGSCCADTYFVYVASRFVSSGSVSSIFVITFILIYELTPFKYQASYLVLLTSVPFVCADVFVFFMVRLDLSWYWLQTVVLSPTVLLLSTFYVTNESPLWLITMSRFREAEIVMKRAAKINGVKLEAAKQSVRRLRSELKGREGSHTAASPAAVVSAGDLRERAVVVFLMSFAVMLAYCSHVVGCAGAPRFRGCSHLTSGQCWYSNDTLLTCSLGNRSLEDAFVVEAYCLAPSIQAARFKPMTGCSHLTSGECRYSNKTVLTCAQHNRSLEDSLAVEAYCLTPSVLTARLEEAYLSPWMNEAAGGLCLMFAALVLQMKFQKTQTIIAALLITAFVLLVEPYSSRDLILVDVVLMHAIDLFPFVDSAQLFLPEDLVTKHFSHLSVENWKNVGIPLDENGGYSQCYAYVNPLFGNSSGPTETFACDAWDYDQGLARRTVRSFWNKVCHRSWLRALADAVYMSGALVFVPLAGYVADMSGRQPVITAAVMCLLFSALGSCCADTYFVYVASRFVSSGSVSSIFVITFILIYELTPFKYQASYLVLLTSVPFVCADVFVFFMVRLGLSWYWLQTVLSPTVLLLSTFYVTNESPLWLITMSRFREAEIVMKRAAKINGVKLEAAKQSVRRLRSELKGREGSHTAASPAAVVSAGDLRERATVVCLMSFAVMLAYYRMLWAVLELQGSEVVKITDFCLGIPSYMVLYIAVNIAGRKQLLLFMLPLLGGLCSLCGVVVYARPWYIAYVLMTISKQCAILTATAHYIFIAELFPTSARCAVMCAVYACGRVGAIVASSLRLLKEYGRDDVGFAIVGSMVFSSLVLVLRLPETSFGLQQQPNKEQRKDPLFLMQVSLNGMPLPGTGCSHLTSGQCWYSNDTLLTCSLANRSLEDALVVEAYCLAPSIQAARFKPMAGCSHLTSGECRYSNETLLTCAQNNRSLEDSLAVEAYCLTPSVLAARLEEAYLSPWMNEAAGGLCLMLAALVLQMKFQKTQTIIAALLITAFVLLVVPYSSRDLILVDVVLMHAIDLFPFVDSAQLFLPEDLVTKHSGEGWTWIKKALKDPPVRGDGKHQTSSKVFNIRMIFLDLGKIDFSTSDF</sequence>
<protein>
    <recommendedName>
        <fullName evidence="8">Organic cation/carnitine transporter</fullName>
    </recommendedName>
</protein>
<feature type="transmembrane region" description="Helical" evidence="5">
    <location>
        <begin position="348"/>
        <end position="368"/>
    </location>
</feature>
<keyword evidence="4 5" id="KW-0472">Membrane</keyword>
<accession>A0AAQ4DUK5</accession>
<feature type="transmembrane region" description="Helical" evidence="5">
    <location>
        <begin position="1046"/>
        <end position="1063"/>
    </location>
</feature>
<dbReference type="InterPro" id="IPR036259">
    <property type="entry name" value="MFS_trans_sf"/>
</dbReference>
<dbReference type="SUPFAM" id="SSF103473">
    <property type="entry name" value="MFS general substrate transporter"/>
    <property type="match status" value="2"/>
</dbReference>
<organism evidence="6 7">
    <name type="scientific">Amblyomma americanum</name>
    <name type="common">Lone star tick</name>
    <dbReference type="NCBI Taxonomy" id="6943"/>
    <lineage>
        <taxon>Eukaryota</taxon>
        <taxon>Metazoa</taxon>
        <taxon>Ecdysozoa</taxon>
        <taxon>Arthropoda</taxon>
        <taxon>Chelicerata</taxon>
        <taxon>Arachnida</taxon>
        <taxon>Acari</taxon>
        <taxon>Parasitiformes</taxon>
        <taxon>Ixodida</taxon>
        <taxon>Ixodoidea</taxon>
        <taxon>Ixodidae</taxon>
        <taxon>Amblyomminae</taxon>
        <taxon>Amblyomma</taxon>
    </lineage>
</organism>
<feature type="transmembrane region" description="Helical" evidence="5">
    <location>
        <begin position="1194"/>
        <end position="1212"/>
    </location>
</feature>
<dbReference type="GO" id="GO:0016020">
    <property type="term" value="C:membrane"/>
    <property type="evidence" value="ECO:0007669"/>
    <property type="project" value="UniProtKB-SubCell"/>
</dbReference>
<feature type="transmembrane region" description="Helical" evidence="5">
    <location>
        <begin position="1163"/>
        <end position="1182"/>
    </location>
</feature>
<feature type="transmembrane region" description="Helical" evidence="5">
    <location>
        <begin position="872"/>
        <end position="895"/>
    </location>
</feature>
<feature type="transmembrane region" description="Helical" evidence="5">
    <location>
        <begin position="439"/>
        <end position="458"/>
    </location>
</feature>
<feature type="transmembrane region" description="Helical" evidence="5">
    <location>
        <begin position="555"/>
        <end position="574"/>
    </location>
</feature>
<dbReference type="GO" id="GO:0022857">
    <property type="term" value="F:transmembrane transporter activity"/>
    <property type="evidence" value="ECO:0007669"/>
    <property type="project" value="InterPro"/>
</dbReference>
<feature type="transmembrane region" description="Helical" evidence="5">
    <location>
        <begin position="464"/>
        <end position="485"/>
    </location>
</feature>
<gene>
    <name evidence="6" type="ORF">V5799_007074</name>
</gene>
<comment type="subcellular location">
    <subcellularLocation>
        <location evidence="1">Membrane</location>
        <topology evidence="1">Multi-pass membrane protein</topology>
    </subcellularLocation>
</comment>
<evidence type="ECO:0000313" key="6">
    <source>
        <dbReference type="EMBL" id="KAK8766145.1"/>
    </source>
</evidence>
<feature type="transmembrane region" description="Helical" evidence="5">
    <location>
        <begin position="1102"/>
        <end position="1122"/>
    </location>
</feature>
<feature type="transmembrane region" description="Helical" evidence="5">
    <location>
        <begin position="931"/>
        <end position="950"/>
    </location>
</feature>
<keyword evidence="2 5" id="KW-0812">Transmembrane</keyword>
<reference evidence="6 7" key="1">
    <citation type="journal article" date="2023" name="Arcadia Sci">
        <title>De novo assembly of a long-read Amblyomma americanum tick genome.</title>
        <authorList>
            <person name="Chou S."/>
            <person name="Poskanzer K.E."/>
            <person name="Rollins M."/>
            <person name="Thuy-Boun P.S."/>
        </authorList>
    </citation>
    <scope>NUCLEOTIDE SEQUENCE [LARGE SCALE GENOMIC DNA]</scope>
    <source>
        <strain evidence="6">F_SG_1</strain>
        <tissue evidence="6">Salivary glands</tissue>
    </source>
</reference>
<dbReference type="EMBL" id="JARKHS020026647">
    <property type="protein sequence ID" value="KAK8766145.1"/>
    <property type="molecule type" value="Genomic_DNA"/>
</dbReference>
<keyword evidence="7" id="KW-1185">Reference proteome</keyword>
<feature type="transmembrane region" description="Helical" evidence="5">
    <location>
        <begin position="1075"/>
        <end position="1095"/>
    </location>
</feature>
<evidence type="ECO:0000256" key="1">
    <source>
        <dbReference type="ARBA" id="ARBA00004141"/>
    </source>
</evidence>
<evidence type="ECO:0000256" key="3">
    <source>
        <dbReference type="ARBA" id="ARBA00022989"/>
    </source>
</evidence>
<feature type="transmembrane region" description="Helical" evidence="5">
    <location>
        <begin position="901"/>
        <end position="919"/>
    </location>
</feature>